<dbReference type="CDD" id="cd00093">
    <property type="entry name" value="HTH_XRE"/>
    <property type="match status" value="1"/>
</dbReference>
<dbReference type="EMBL" id="AP018907">
    <property type="protein sequence ID" value="BBF93351.1"/>
    <property type="molecule type" value="Genomic_DNA"/>
</dbReference>
<reference evidence="2 3" key="1">
    <citation type="submission" date="2018-08" db="EMBL/GenBank/DDBJ databases">
        <title>Complete genome sequencing of Blastochloris tepida GI.</title>
        <authorList>
            <person name="Tsukatani Y."/>
            <person name="Mori H."/>
        </authorList>
    </citation>
    <scope>NUCLEOTIDE SEQUENCE [LARGE SCALE GENOMIC DNA]</scope>
    <source>
        <strain evidence="2 3">GI</strain>
    </source>
</reference>
<dbReference type="AlphaFoldDB" id="A0A348G1B8"/>
<dbReference type="InterPro" id="IPR039418">
    <property type="entry name" value="LexA-like"/>
</dbReference>
<dbReference type="Pfam" id="PF00717">
    <property type="entry name" value="Peptidase_S24"/>
    <property type="match status" value="1"/>
</dbReference>
<evidence type="ECO:0000313" key="3">
    <source>
        <dbReference type="Proteomes" id="UP000266934"/>
    </source>
</evidence>
<dbReference type="CDD" id="cd06529">
    <property type="entry name" value="S24_LexA-like"/>
    <property type="match status" value="1"/>
</dbReference>
<dbReference type="InterPro" id="IPR036286">
    <property type="entry name" value="LexA/Signal_pep-like_sf"/>
</dbReference>
<feature type="domain" description="HTH cro/C1-type" evidence="1">
    <location>
        <begin position="7"/>
        <end position="61"/>
    </location>
</feature>
<protein>
    <recommendedName>
        <fullName evidence="1">HTH cro/C1-type domain-containing protein</fullName>
    </recommendedName>
</protein>
<dbReference type="InterPro" id="IPR015927">
    <property type="entry name" value="Peptidase_S24_S26A/B/C"/>
</dbReference>
<accession>A0A348G1B8</accession>
<dbReference type="KEGG" id="blag:BLTE_20360"/>
<dbReference type="SUPFAM" id="SSF51306">
    <property type="entry name" value="LexA/Signal peptidase"/>
    <property type="match status" value="1"/>
</dbReference>
<dbReference type="SMART" id="SM00530">
    <property type="entry name" value="HTH_XRE"/>
    <property type="match status" value="1"/>
</dbReference>
<gene>
    <name evidence="2" type="ORF">BLTE_20360</name>
</gene>
<dbReference type="Gene3D" id="2.10.109.10">
    <property type="entry name" value="Umud Fragment, subunit A"/>
    <property type="match status" value="1"/>
</dbReference>
<dbReference type="OrthoDB" id="528805at2"/>
<dbReference type="Proteomes" id="UP000266934">
    <property type="component" value="Chromosome"/>
</dbReference>
<sequence length="221" mass="24732">MADWRKKLADEIARQGRDMKEVSLKAGLGETYVRDAIKRGRGKLENLIKVAAVLGQPPEWLTSDIPAKPVERPKKEKGFSPKILPGTELVTVRDFPIYAAAMGGNGNLIVTFEPVEIVKRPAILEGVSGAYGILVVGDSMEPAYRQGDMALVHPGLPPARNEDVVLYDHPPDGNCEAILKHLVAWTSTEWILRQWNPPREWSEFMIDWPTCHRVVGKYSRR</sequence>
<dbReference type="RefSeq" id="WP_160140574.1">
    <property type="nucleotide sequence ID" value="NZ_AP018907.1"/>
</dbReference>
<keyword evidence="3" id="KW-1185">Reference proteome</keyword>
<proteinExistence type="predicted"/>
<organism evidence="2 3">
    <name type="scientific">Blastochloris tepida</name>
    <dbReference type="NCBI Taxonomy" id="2233851"/>
    <lineage>
        <taxon>Bacteria</taxon>
        <taxon>Pseudomonadati</taxon>
        <taxon>Pseudomonadota</taxon>
        <taxon>Alphaproteobacteria</taxon>
        <taxon>Hyphomicrobiales</taxon>
        <taxon>Blastochloridaceae</taxon>
        <taxon>Blastochloris</taxon>
    </lineage>
</organism>
<dbReference type="InterPro" id="IPR001387">
    <property type="entry name" value="Cro/C1-type_HTH"/>
</dbReference>
<evidence type="ECO:0000313" key="2">
    <source>
        <dbReference type="EMBL" id="BBF93351.1"/>
    </source>
</evidence>
<evidence type="ECO:0000259" key="1">
    <source>
        <dbReference type="SMART" id="SM00530"/>
    </source>
</evidence>
<name>A0A348G1B8_9HYPH</name>